<feature type="region of interest" description="Disordered" evidence="2">
    <location>
        <begin position="85"/>
        <end position="135"/>
    </location>
</feature>
<dbReference type="RefSeq" id="XP_023423389.1">
    <property type="nucleotide sequence ID" value="XM_023567621.2"/>
</dbReference>
<dbReference type="HOGENOM" id="CLU_037089_0_0_1"/>
<dbReference type="STRING" id="10141.ENSCPOP00000031525"/>
<sequence length="542" mass="58769">MSRKQSQKDSSGFIFDLQSNTVLAQGGVFENMKEKINAVRAIVPNKSNNEIILVLQHFDNCVDKTVQAFMEGSASEVLKEWTVTGKKKNKKKKSKPKPAAETRNSIPDSSKLVSTQEEQSAPSSEKGGINGYHVNGAINDAESVDSLSEGLETLSVEARESEDPEPPMPVRTGSVLENGVSDLEPKSLTTSSVQNVQHSRNAAKSLSRSTTGPHFSNLGTEDVPLSSTNKKLGSNIEKSVKDLQRCTVSLARYRVVVKEEMDASIKKMKQAFAELQSCLMDREVALLAEMDKVKAEAMEILLSRQKKAELLKKMTDVAVRMSEEQLVELRADIKHFVSERKYDEDLGRVARFTCDVETLKKSIDSFGQVSHPKNSYSTRSHCSSVVSVSLSGPSDASAASSSTCASTPSLTGANKRNSASEEAPPATANSSSQPCQPHREVLPGSRRGQGYRPQGQKSSDPTNQGRHDSVGRYRNSSWYSSGSRYQSAPSQTPGNTSEQGQAHSAGTNGTGATVEPSPSKPSFRKGLPQRKPRTSQPKSVNS</sequence>
<dbReference type="eggNOG" id="ENOG502QY9Y">
    <property type="taxonomic scope" value="Eukaryota"/>
</dbReference>
<dbReference type="SUPFAM" id="SSF46934">
    <property type="entry name" value="UBA-like"/>
    <property type="match status" value="1"/>
</dbReference>
<evidence type="ECO:0000256" key="2">
    <source>
        <dbReference type="SAM" id="MobiDB-lite"/>
    </source>
</evidence>
<gene>
    <name evidence="3" type="primary">SPATS2</name>
</gene>
<dbReference type="AlphaFoldDB" id="H0VFJ7"/>
<evidence type="ECO:0000313" key="3">
    <source>
        <dbReference type="Ensembl" id="ENSCPOP00000008845.3"/>
    </source>
</evidence>
<dbReference type="VEuPathDB" id="HostDB:ENSCPOG00000009858"/>
<dbReference type="GeneTree" id="ENSGT00390000001138"/>
<proteinExistence type="inferred from homology"/>
<organism evidence="3 4">
    <name type="scientific">Cavia porcellus</name>
    <name type="common">Guinea pig</name>
    <dbReference type="NCBI Taxonomy" id="10141"/>
    <lineage>
        <taxon>Eukaryota</taxon>
        <taxon>Metazoa</taxon>
        <taxon>Chordata</taxon>
        <taxon>Craniata</taxon>
        <taxon>Vertebrata</taxon>
        <taxon>Euteleostomi</taxon>
        <taxon>Mammalia</taxon>
        <taxon>Eutheria</taxon>
        <taxon>Euarchontoglires</taxon>
        <taxon>Glires</taxon>
        <taxon>Rodentia</taxon>
        <taxon>Hystricomorpha</taxon>
        <taxon>Caviidae</taxon>
        <taxon>Cavia</taxon>
    </lineage>
</organism>
<keyword evidence="4" id="KW-1185">Reference proteome</keyword>
<comment type="similarity">
    <text evidence="1">Belongs to the SPATS2 family.</text>
</comment>
<reference evidence="3" key="2">
    <citation type="submission" date="2025-05" db="UniProtKB">
        <authorList>
            <consortium name="Ensembl"/>
        </authorList>
    </citation>
    <scope>IDENTIFICATION</scope>
    <source>
        <strain evidence="3">2N</strain>
    </source>
</reference>
<dbReference type="RefSeq" id="XP_063110772.1">
    <property type="nucleotide sequence ID" value="XM_063254702.1"/>
</dbReference>
<dbReference type="InterPro" id="IPR009060">
    <property type="entry name" value="UBA-like_sf"/>
</dbReference>
<feature type="compositionally biased region" description="Basic residues" evidence="2">
    <location>
        <begin position="85"/>
        <end position="96"/>
    </location>
</feature>
<evidence type="ECO:0000313" key="4">
    <source>
        <dbReference type="Proteomes" id="UP000005447"/>
    </source>
</evidence>
<dbReference type="InterPro" id="IPR009816">
    <property type="entry name" value="SPATS2-like"/>
</dbReference>
<dbReference type="KEGG" id="cpoc:100725676"/>
<dbReference type="Ensembl" id="ENSCPOT00000009947.3">
    <property type="protein sequence ID" value="ENSCPOP00000008845.3"/>
    <property type="gene ID" value="ENSCPOG00000009858.4"/>
</dbReference>
<feature type="compositionally biased region" description="Low complexity" evidence="2">
    <location>
        <begin position="387"/>
        <end position="410"/>
    </location>
</feature>
<feature type="region of interest" description="Disordered" evidence="2">
    <location>
        <begin position="156"/>
        <end position="175"/>
    </location>
</feature>
<dbReference type="EMBL" id="AAKN02015058">
    <property type="status" value="NOT_ANNOTATED_CDS"/>
    <property type="molecule type" value="Genomic_DNA"/>
</dbReference>
<evidence type="ECO:0000256" key="1">
    <source>
        <dbReference type="ARBA" id="ARBA00007105"/>
    </source>
</evidence>
<dbReference type="OMA" id="RNGPWYQ"/>
<dbReference type="OrthoDB" id="6136201at2759"/>
<reference evidence="4" key="1">
    <citation type="journal article" date="2011" name="Nature">
        <title>A high-resolution map of human evolutionary constraint using 29 mammals.</title>
        <authorList>
            <person name="Lindblad-Toh K."/>
            <person name="Garber M."/>
            <person name="Zuk O."/>
            <person name="Lin M.F."/>
            <person name="Parker B.J."/>
            <person name="Washietl S."/>
            <person name="Kheradpour P."/>
            <person name="Ernst J."/>
            <person name="Jordan G."/>
            <person name="Mauceli E."/>
            <person name="Ward L.D."/>
            <person name="Lowe C.B."/>
            <person name="Holloway A.K."/>
            <person name="Clamp M."/>
            <person name="Gnerre S."/>
            <person name="Alfoldi J."/>
            <person name="Beal K."/>
            <person name="Chang J."/>
            <person name="Clawson H."/>
            <person name="Cuff J."/>
            <person name="Di Palma F."/>
            <person name="Fitzgerald S."/>
            <person name="Flicek P."/>
            <person name="Guttman M."/>
            <person name="Hubisz M.J."/>
            <person name="Jaffe D.B."/>
            <person name="Jungreis I."/>
            <person name="Kent W.J."/>
            <person name="Kostka D."/>
            <person name="Lara M."/>
            <person name="Martins A.L."/>
            <person name="Massingham T."/>
            <person name="Moltke I."/>
            <person name="Raney B.J."/>
            <person name="Rasmussen M.D."/>
            <person name="Robinson J."/>
            <person name="Stark A."/>
            <person name="Vilella A.J."/>
            <person name="Wen J."/>
            <person name="Xie X."/>
            <person name="Zody M.C."/>
            <person name="Baldwin J."/>
            <person name="Bloom T."/>
            <person name="Chin C.W."/>
            <person name="Heiman D."/>
            <person name="Nicol R."/>
            <person name="Nusbaum C."/>
            <person name="Young S."/>
            <person name="Wilkinson J."/>
            <person name="Worley K.C."/>
            <person name="Kovar C.L."/>
            <person name="Muzny D.M."/>
            <person name="Gibbs R.A."/>
            <person name="Cree A."/>
            <person name="Dihn H.H."/>
            <person name="Fowler G."/>
            <person name="Jhangiani S."/>
            <person name="Joshi V."/>
            <person name="Lee S."/>
            <person name="Lewis L.R."/>
            <person name="Nazareth L.V."/>
            <person name="Okwuonu G."/>
            <person name="Santibanez J."/>
            <person name="Warren W.C."/>
            <person name="Mardis E.R."/>
            <person name="Weinstock G.M."/>
            <person name="Wilson R.K."/>
            <person name="Delehaunty K."/>
            <person name="Dooling D."/>
            <person name="Fronik C."/>
            <person name="Fulton L."/>
            <person name="Fulton B."/>
            <person name="Graves T."/>
            <person name="Minx P."/>
            <person name="Sodergren E."/>
            <person name="Birney E."/>
            <person name="Margulies E.H."/>
            <person name="Herrero J."/>
            <person name="Green E.D."/>
            <person name="Haussler D."/>
            <person name="Siepel A."/>
            <person name="Goldman N."/>
            <person name="Pollard K.S."/>
            <person name="Pedersen J.S."/>
            <person name="Lander E.S."/>
            <person name="Kellis M."/>
        </authorList>
    </citation>
    <scope>NUCLEOTIDE SEQUENCE [LARGE SCALE GENOMIC DNA]</scope>
    <source>
        <strain evidence="4">2N</strain>
    </source>
</reference>
<dbReference type="GeneID" id="100725676"/>
<dbReference type="Proteomes" id="UP000005447">
    <property type="component" value="Unassembled WGS sequence"/>
</dbReference>
<dbReference type="GO" id="GO:0005829">
    <property type="term" value="C:cytosol"/>
    <property type="evidence" value="ECO:0007669"/>
    <property type="project" value="Ensembl"/>
</dbReference>
<feature type="compositionally biased region" description="Polar residues" evidence="2">
    <location>
        <begin position="102"/>
        <end position="123"/>
    </location>
</feature>
<dbReference type="RefSeq" id="XP_063110771.1">
    <property type="nucleotide sequence ID" value="XM_063254701.1"/>
</dbReference>
<feature type="compositionally biased region" description="Polar residues" evidence="2">
    <location>
        <begin position="455"/>
        <end position="464"/>
    </location>
</feature>
<dbReference type="CTD" id="65244"/>
<feature type="compositionally biased region" description="Polar residues" evidence="2">
    <location>
        <begin position="488"/>
        <end position="511"/>
    </location>
</feature>
<feature type="region of interest" description="Disordered" evidence="2">
    <location>
        <begin position="387"/>
        <end position="542"/>
    </location>
</feature>
<name>H0VFJ7_CAVPO</name>
<dbReference type="PANTHER" id="PTHR15623:SF10">
    <property type="entry name" value="SPERMATOGENESIS-ASSOCIATED SERINE-RICH PROTEIN 2"/>
    <property type="match status" value="1"/>
</dbReference>
<dbReference type="EMBL" id="AAKN02015059">
    <property type="status" value="NOT_ANNOTATED_CDS"/>
    <property type="molecule type" value="Genomic_DNA"/>
</dbReference>
<dbReference type="RefSeq" id="XP_013014863.1">
    <property type="nucleotide sequence ID" value="XM_013159409.3"/>
</dbReference>
<dbReference type="RefSeq" id="XP_063110773.1">
    <property type="nucleotide sequence ID" value="XM_063254703.1"/>
</dbReference>
<dbReference type="PANTHER" id="PTHR15623">
    <property type="entry name" value="SPERMATOGENESIS-ASSOCIATED SERINE-RICH PROTEIN 2-RELATED"/>
    <property type="match status" value="1"/>
</dbReference>
<feature type="compositionally biased region" description="Low complexity" evidence="2">
    <location>
        <begin position="472"/>
        <end position="487"/>
    </location>
</feature>
<accession>H0VFJ7</accession>
<dbReference type="Pfam" id="PF07139">
    <property type="entry name" value="SPATS2-like"/>
    <property type="match status" value="1"/>
</dbReference>
<dbReference type="Ensembl" id="ENSCPOT00000042237.1">
    <property type="protein sequence ID" value="ENSCPOP00000031525.1"/>
    <property type="gene ID" value="ENSCPOG00000009858.4"/>
</dbReference>
<protein>
    <submittedName>
        <fullName evidence="3">Spermatosis associated serine rich 2</fullName>
    </submittedName>
</protein>
<dbReference type="Bgee" id="ENSCPOG00000009858">
    <property type="expression patterns" value="Expressed in testis and 13 other cell types or tissues"/>
</dbReference>
<dbReference type="EMBL" id="AAKN02015057">
    <property type="status" value="NOT_ANNOTATED_CDS"/>
    <property type="molecule type" value="Genomic_DNA"/>
</dbReference>
<feature type="region of interest" description="Disordered" evidence="2">
    <location>
        <begin position="189"/>
        <end position="223"/>
    </location>
</feature>